<protein>
    <recommendedName>
        <fullName evidence="3">SMI1/KNR4 family protein</fullName>
    </recommendedName>
</protein>
<dbReference type="Proteomes" id="UP000673375">
    <property type="component" value="Unassembled WGS sequence"/>
</dbReference>
<proteinExistence type="predicted"/>
<reference evidence="1 2" key="1">
    <citation type="submission" date="2020-12" db="EMBL/GenBank/DDBJ databases">
        <title>Vagococcus allomyrinae sp. nov. and Enterococcus lavae sp. nov., isolated from the larvae of Allomyrina dichotoma.</title>
        <authorList>
            <person name="Lee S.D."/>
        </authorList>
    </citation>
    <scope>NUCLEOTIDE SEQUENCE [LARGE SCALE GENOMIC DNA]</scope>
    <source>
        <strain evidence="1 2">BWM-S5</strain>
    </source>
</reference>
<gene>
    <name evidence="1" type="ORF">I6N96_02890</name>
</gene>
<comment type="caution">
    <text evidence="1">The sequence shown here is derived from an EMBL/GenBank/DDBJ whole genome shotgun (WGS) entry which is preliminary data.</text>
</comment>
<organism evidence="1 2">
    <name type="scientific">Enterococcus larvae</name>
    <dbReference type="NCBI Taxonomy" id="2794352"/>
    <lineage>
        <taxon>Bacteria</taxon>
        <taxon>Bacillati</taxon>
        <taxon>Bacillota</taxon>
        <taxon>Bacilli</taxon>
        <taxon>Lactobacillales</taxon>
        <taxon>Enterococcaceae</taxon>
        <taxon>Enterococcus</taxon>
    </lineage>
</organism>
<keyword evidence="2" id="KW-1185">Reference proteome</keyword>
<evidence type="ECO:0008006" key="3">
    <source>
        <dbReference type="Google" id="ProtNLM"/>
    </source>
</evidence>
<evidence type="ECO:0000313" key="2">
    <source>
        <dbReference type="Proteomes" id="UP000673375"/>
    </source>
</evidence>
<sequence>MRFFKTLIETVSPKDHSSSSLESSSESHSFIDLDTLTRYGLSNKEISCFSEFLTVHERYSIHPITKEEHSALNYMSEWLPDVCFLWTDESSNYAGLFFRGPMRGRVMILNHGETFYAPLYIDVTSFISKIKNETIDELEIPRLCPVDHLEPYKADYPLKVQTDKALKANYAAAIELLESLDLITDEELYAQTAFQAWYLMPVQYLDELLSFFETDNMYILQEISYLFAFHQYLPAIPYLKAAVQQSDSYISSHAKRALTYYQTKLHQGIVKYAQYYFSERKFIYAKTTCLSDAT</sequence>
<accession>A0ABS4CF02</accession>
<evidence type="ECO:0000313" key="1">
    <source>
        <dbReference type="EMBL" id="MBP1045211.1"/>
    </source>
</evidence>
<dbReference type="RefSeq" id="WP_209555990.1">
    <property type="nucleotide sequence ID" value="NZ_JAEDXU010000001.1"/>
</dbReference>
<dbReference type="EMBL" id="JAEDXU010000001">
    <property type="protein sequence ID" value="MBP1045211.1"/>
    <property type="molecule type" value="Genomic_DNA"/>
</dbReference>
<name>A0ABS4CF02_9ENTE</name>